<accession>A0A4Y2WN71</accession>
<dbReference type="EMBL" id="BGPR01063387">
    <property type="protein sequence ID" value="GBO38599.1"/>
    <property type="molecule type" value="Genomic_DNA"/>
</dbReference>
<sequence length="76" mass="8855">MFLTMPTPYEKEMERLHKLVAEVETDEDPDFDSEDNGPEHVSEEIFQFMKVSASMIRIGSGWHYGNEDLNNLELFS</sequence>
<gene>
    <name evidence="1" type="ORF">AVEN_197075_1</name>
    <name evidence="2" type="ORF">AVEN_24253_1</name>
</gene>
<evidence type="ECO:0000313" key="1">
    <source>
        <dbReference type="EMBL" id="GBO38598.1"/>
    </source>
</evidence>
<dbReference type="OrthoDB" id="6466835at2759"/>
<organism evidence="2 3">
    <name type="scientific">Araneus ventricosus</name>
    <name type="common">Orbweaver spider</name>
    <name type="synonym">Epeira ventricosa</name>
    <dbReference type="NCBI Taxonomy" id="182803"/>
    <lineage>
        <taxon>Eukaryota</taxon>
        <taxon>Metazoa</taxon>
        <taxon>Ecdysozoa</taxon>
        <taxon>Arthropoda</taxon>
        <taxon>Chelicerata</taxon>
        <taxon>Arachnida</taxon>
        <taxon>Araneae</taxon>
        <taxon>Araneomorphae</taxon>
        <taxon>Entelegynae</taxon>
        <taxon>Araneoidea</taxon>
        <taxon>Araneidae</taxon>
        <taxon>Araneus</taxon>
    </lineage>
</organism>
<dbReference type="AlphaFoldDB" id="A0A4Y2WN71"/>
<reference evidence="2 3" key="1">
    <citation type="journal article" date="2019" name="Sci. Rep.">
        <title>Orb-weaving spider Araneus ventricosus genome elucidates the spidroin gene catalogue.</title>
        <authorList>
            <person name="Kono N."/>
            <person name="Nakamura H."/>
            <person name="Ohtoshi R."/>
            <person name="Moran D.A.P."/>
            <person name="Shinohara A."/>
            <person name="Yoshida Y."/>
            <person name="Fujiwara M."/>
            <person name="Mori M."/>
            <person name="Tomita M."/>
            <person name="Arakawa K."/>
        </authorList>
    </citation>
    <scope>NUCLEOTIDE SEQUENCE [LARGE SCALE GENOMIC DNA]</scope>
</reference>
<dbReference type="EMBL" id="BGPR01063386">
    <property type="protein sequence ID" value="GBO38598.1"/>
    <property type="molecule type" value="Genomic_DNA"/>
</dbReference>
<evidence type="ECO:0000313" key="2">
    <source>
        <dbReference type="EMBL" id="GBO38599.1"/>
    </source>
</evidence>
<name>A0A4Y2WN71_ARAVE</name>
<protein>
    <submittedName>
        <fullName evidence="2">Uncharacterized protein</fullName>
    </submittedName>
</protein>
<dbReference type="Proteomes" id="UP000499080">
    <property type="component" value="Unassembled WGS sequence"/>
</dbReference>
<evidence type="ECO:0000313" key="3">
    <source>
        <dbReference type="Proteomes" id="UP000499080"/>
    </source>
</evidence>
<proteinExistence type="predicted"/>
<comment type="caution">
    <text evidence="2">The sequence shown here is derived from an EMBL/GenBank/DDBJ whole genome shotgun (WGS) entry which is preliminary data.</text>
</comment>
<keyword evidence="3" id="KW-1185">Reference proteome</keyword>